<evidence type="ECO:0000313" key="1">
    <source>
        <dbReference type="EMBL" id="GAA3377684.1"/>
    </source>
</evidence>
<sequence length="101" mass="10684">MRVWNTGPTDYRPGADAVLEVPEAEGSHGGADGRIIEEFRRFARVCGPTDTSPVAARMSAAAGVLATRSLREGGVPYDVTPPDPALVAYFEGGRRRVARGA</sequence>
<dbReference type="EMBL" id="BAAAYL010000001">
    <property type="protein sequence ID" value="GAA3377684.1"/>
    <property type="molecule type" value="Genomic_DNA"/>
</dbReference>
<dbReference type="RefSeq" id="WP_425586262.1">
    <property type="nucleotide sequence ID" value="NZ_BAAAYL010000001.1"/>
</dbReference>
<dbReference type="Proteomes" id="UP001499990">
    <property type="component" value="Unassembled WGS sequence"/>
</dbReference>
<name>A0ABP6SJR9_9ACTN</name>
<evidence type="ECO:0000313" key="2">
    <source>
        <dbReference type="Proteomes" id="UP001499990"/>
    </source>
</evidence>
<protein>
    <recommendedName>
        <fullName evidence="3">Gfo/Idh/MocA-like oxidoreductase C-terminal domain-containing protein</fullName>
    </recommendedName>
</protein>
<reference evidence="2" key="1">
    <citation type="journal article" date="2019" name="Int. J. Syst. Evol. Microbiol.">
        <title>The Global Catalogue of Microorganisms (GCM) 10K type strain sequencing project: providing services to taxonomists for standard genome sequencing and annotation.</title>
        <authorList>
            <consortium name="The Broad Institute Genomics Platform"/>
            <consortium name="The Broad Institute Genome Sequencing Center for Infectious Disease"/>
            <person name="Wu L."/>
            <person name="Ma J."/>
        </authorList>
    </citation>
    <scope>NUCLEOTIDE SEQUENCE [LARGE SCALE GENOMIC DNA]</scope>
    <source>
        <strain evidence="2">JCM 9651</strain>
    </source>
</reference>
<comment type="caution">
    <text evidence="1">The sequence shown here is derived from an EMBL/GenBank/DDBJ whole genome shotgun (WGS) entry which is preliminary data.</text>
</comment>
<gene>
    <name evidence="1" type="ORF">GCM10020367_54320</name>
</gene>
<keyword evidence="2" id="KW-1185">Reference proteome</keyword>
<organism evidence="1 2">
    <name type="scientific">Streptomyces sannanensis</name>
    <dbReference type="NCBI Taxonomy" id="285536"/>
    <lineage>
        <taxon>Bacteria</taxon>
        <taxon>Bacillati</taxon>
        <taxon>Actinomycetota</taxon>
        <taxon>Actinomycetes</taxon>
        <taxon>Kitasatosporales</taxon>
        <taxon>Streptomycetaceae</taxon>
        <taxon>Streptomyces</taxon>
    </lineage>
</organism>
<accession>A0ABP6SJR9</accession>
<proteinExistence type="predicted"/>
<evidence type="ECO:0008006" key="3">
    <source>
        <dbReference type="Google" id="ProtNLM"/>
    </source>
</evidence>